<dbReference type="InterPro" id="IPR050640">
    <property type="entry name" value="Bact_2-comp_sensor_kinase"/>
</dbReference>
<dbReference type="GO" id="GO:0016020">
    <property type="term" value="C:membrane"/>
    <property type="evidence" value="ECO:0007669"/>
    <property type="project" value="InterPro"/>
</dbReference>
<name>A0A3B0UI87_9ZZZZ</name>
<feature type="transmembrane region" description="Helical" evidence="1">
    <location>
        <begin position="441"/>
        <end position="465"/>
    </location>
</feature>
<evidence type="ECO:0000313" key="3">
    <source>
        <dbReference type="EMBL" id="VAW25057.1"/>
    </source>
</evidence>
<keyword evidence="1" id="KW-0812">Transmembrane</keyword>
<dbReference type="InterPro" id="IPR036890">
    <property type="entry name" value="HATPase_C_sf"/>
</dbReference>
<dbReference type="PANTHER" id="PTHR34220:SF7">
    <property type="entry name" value="SENSOR HISTIDINE KINASE YPDA"/>
    <property type="match status" value="1"/>
</dbReference>
<dbReference type="InterPro" id="IPR028994">
    <property type="entry name" value="Integrin_alpha_N"/>
</dbReference>
<protein>
    <recommendedName>
        <fullName evidence="2">Signal transduction histidine kinase internal region domain-containing protein</fullName>
    </recommendedName>
</protein>
<dbReference type="PANTHER" id="PTHR34220">
    <property type="entry name" value="SENSOR HISTIDINE KINASE YPDA"/>
    <property type="match status" value="1"/>
</dbReference>
<evidence type="ECO:0000256" key="1">
    <source>
        <dbReference type="SAM" id="Phobius"/>
    </source>
</evidence>
<proteinExistence type="predicted"/>
<evidence type="ECO:0000259" key="2">
    <source>
        <dbReference type="Pfam" id="PF06580"/>
    </source>
</evidence>
<feature type="transmembrane region" description="Helical" evidence="1">
    <location>
        <begin position="12"/>
        <end position="31"/>
    </location>
</feature>
<dbReference type="AlphaFoldDB" id="A0A3B0UI87"/>
<keyword evidence="1" id="KW-0472">Membrane</keyword>
<dbReference type="EMBL" id="UOEP01000235">
    <property type="protein sequence ID" value="VAW25057.1"/>
    <property type="molecule type" value="Genomic_DNA"/>
</dbReference>
<gene>
    <name evidence="3" type="ORF">MNBD_BACTEROID01-1640</name>
</gene>
<dbReference type="Gene3D" id="3.30.565.10">
    <property type="entry name" value="Histidine kinase-like ATPase, C-terminal domain"/>
    <property type="match status" value="1"/>
</dbReference>
<dbReference type="InterPro" id="IPR010559">
    <property type="entry name" value="Sig_transdc_His_kin_internal"/>
</dbReference>
<accession>A0A3B0UI87</accession>
<sequence>MVAPLLKDKQQLLRASVVISAVLFIPVYFLFPDFSKYQLNLESEVNSNSNTHICFEDLNMDGNYEKVIFDKSRDPLVLVETGGKVLFQWNFVGKFILNEFYYFADYNHNGQKEIYVLTYRNDSIFVHISEGLANEIIAHEIFISTFGRYAGKPDFSISGFTTEDLNNDGTDELIISLMCGFSYTTRKICIYDFIQNQLHVSPVSGVAIQNGLFLYDINNDGVEEVFGDIAAHGNTNKTYPYSDLYCWLQVFNIKSGYIFNPVKLGNYPAIAQIRPFSHDGQNLIAVFYNYYGNNNDSTFIALYNPKGKLVKKRIIPYEPSFRNNIIFLHYPENNPNRLLLYKKNGVIETYDSNLDLVSSKESLPSTGKVKSIDIDNDGEKEHILFNDSNGEIIVTRNNFSFPVALKTDLISEGFSFAMSGKQLISFTQKNKTYTYEYKKNLIYPFRFILILSAWLGILLAVFSIAKLFQYLANRRYEAEKSIAEMQITAIENQLNPHFTLNVLNSIGSLYESHEVKKAQYYFGKYSKLLRQSLFMSGQIAVTIHDELEFVKNYLELEKLRMDNSFEYSIKGNSGLPEVRIPKMLIYTFAENAVKHGLKHFKGNGKLIIEFLKQKKHLEITISDNGVGRGKAGQYSLMSTGKGLEIINKTLKLYSELEAVNITYKITDLYCEAGSPAGTKVTINVPI</sequence>
<reference evidence="3" key="1">
    <citation type="submission" date="2018-06" db="EMBL/GenBank/DDBJ databases">
        <authorList>
            <person name="Zhirakovskaya E."/>
        </authorList>
    </citation>
    <scope>NUCLEOTIDE SEQUENCE</scope>
</reference>
<keyword evidence="1" id="KW-1133">Transmembrane helix</keyword>
<dbReference type="Pfam" id="PF06580">
    <property type="entry name" value="His_kinase"/>
    <property type="match status" value="1"/>
</dbReference>
<organism evidence="3">
    <name type="scientific">hydrothermal vent metagenome</name>
    <dbReference type="NCBI Taxonomy" id="652676"/>
    <lineage>
        <taxon>unclassified sequences</taxon>
        <taxon>metagenomes</taxon>
        <taxon>ecological metagenomes</taxon>
    </lineage>
</organism>
<feature type="domain" description="Signal transduction histidine kinase internal region" evidence="2">
    <location>
        <begin position="485"/>
        <end position="564"/>
    </location>
</feature>
<dbReference type="GO" id="GO:0000155">
    <property type="term" value="F:phosphorelay sensor kinase activity"/>
    <property type="evidence" value="ECO:0007669"/>
    <property type="project" value="InterPro"/>
</dbReference>
<dbReference type="SUPFAM" id="SSF55874">
    <property type="entry name" value="ATPase domain of HSP90 chaperone/DNA topoisomerase II/histidine kinase"/>
    <property type="match status" value="1"/>
</dbReference>
<dbReference type="SUPFAM" id="SSF69318">
    <property type="entry name" value="Integrin alpha N-terminal domain"/>
    <property type="match status" value="1"/>
</dbReference>